<evidence type="ECO:0000256" key="2">
    <source>
        <dbReference type="ARBA" id="ARBA00006317"/>
    </source>
</evidence>
<evidence type="ECO:0000256" key="9">
    <source>
        <dbReference type="PROSITE-ProRule" id="PRU00108"/>
    </source>
</evidence>
<dbReference type="InterPro" id="IPR022067">
    <property type="entry name" value="HoxA13_N"/>
</dbReference>
<dbReference type="FunFam" id="1.10.10.60:FF:000084">
    <property type="entry name" value="Homeobox protein Hox-D13"/>
    <property type="match status" value="1"/>
</dbReference>
<evidence type="ECO:0000256" key="5">
    <source>
        <dbReference type="ARBA" id="ARBA00023125"/>
    </source>
</evidence>
<dbReference type="SMART" id="SM00389">
    <property type="entry name" value="HOX"/>
    <property type="match status" value="1"/>
</dbReference>
<dbReference type="AlphaFoldDB" id="A0AAV7Q7K5"/>
<evidence type="ECO:0000256" key="4">
    <source>
        <dbReference type="ARBA" id="ARBA00023015"/>
    </source>
</evidence>
<evidence type="ECO:0000256" key="6">
    <source>
        <dbReference type="ARBA" id="ARBA00023155"/>
    </source>
</evidence>
<dbReference type="PROSITE" id="PS00027">
    <property type="entry name" value="HOMEOBOX_1"/>
    <property type="match status" value="1"/>
</dbReference>
<keyword evidence="5 9" id="KW-0238">DNA-binding</keyword>
<dbReference type="Pfam" id="PF00046">
    <property type="entry name" value="Homeodomain"/>
    <property type="match status" value="1"/>
</dbReference>
<dbReference type="CDD" id="cd00086">
    <property type="entry name" value="homeodomain"/>
    <property type="match status" value="1"/>
</dbReference>
<keyword evidence="7" id="KW-0804">Transcription</keyword>
<evidence type="ECO:0000256" key="8">
    <source>
        <dbReference type="ARBA" id="ARBA00023242"/>
    </source>
</evidence>
<feature type="DNA-binding region" description="Homeobox" evidence="9">
    <location>
        <begin position="153"/>
        <end position="212"/>
    </location>
</feature>
<comment type="caution">
    <text evidence="13">The sequence shown here is derived from an EMBL/GenBank/DDBJ whole genome shotgun (WGS) entry which is preliminary data.</text>
</comment>
<keyword evidence="8 9" id="KW-0539">Nucleus</keyword>
<evidence type="ECO:0000256" key="3">
    <source>
        <dbReference type="ARBA" id="ARBA00022473"/>
    </source>
</evidence>
<evidence type="ECO:0000313" key="13">
    <source>
        <dbReference type="EMBL" id="KAJ1135594.1"/>
    </source>
</evidence>
<comment type="subcellular location">
    <subcellularLocation>
        <location evidence="1 9 10">Nucleus</location>
    </subcellularLocation>
</comment>
<evidence type="ECO:0000256" key="11">
    <source>
        <dbReference type="SAM" id="MobiDB-lite"/>
    </source>
</evidence>
<comment type="similarity">
    <text evidence="2">Belongs to the Abd-B homeobox family.</text>
</comment>
<evidence type="ECO:0000313" key="14">
    <source>
        <dbReference type="Proteomes" id="UP001066276"/>
    </source>
</evidence>
<gene>
    <name evidence="13" type="ORF">NDU88_002032</name>
</gene>
<dbReference type="Pfam" id="PF12284">
    <property type="entry name" value="HoxA13_N"/>
    <property type="match status" value="1"/>
</dbReference>
<dbReference type="SUPFAM" id="SSF46689">
    <property type="entry name" value="Homeodomain-like"/>
    <property type="match status" value="1"/>
</dbReference>
<feature type="region of interest" description="Disordered" evidence="11">
    <location>
        <begin position="125"/>
        <end position="163"/>
    </location>
</feature>
<dbReference type="Proteomes" id="UP001066276">
    <property type="component" value="Chromosome 6"/>
</dbReference>
<reference evidence="13" key="1">
    <citation type="journal article" date="2022" name="bioRxiv">
        <title>Sequencing and chromosome-scale assembly of the giantPleurodeles waltlgenome.</title>
        <authorList>
            <person name="Brown T."/>
            <person name="Elewa A."/>
            <person name="Iarovenko S."/>
            <person name="Subramanian E."/>
            <person name="Araus A.J."/>
            <person name="Petzold A."/>
            <person name="Susuki M."/>
            <person name="Suzuki K.-i.T."/>
            <person name="Hayashi T."/>
            <person name="Toyoda A."/>
            <person name="Oliveira C."/>
            <person name="Osipova E."/>
            <person name="Leigh N.D."/>
            <person name="Simon A."/>
            <person name="Yun M.H."/>
        </authorList>
    </citation>
    <scope>NUCLEOTIDE SEQUENCE</scope>
    <source>
        <strain evidence="13">20211129_DDA</strain>
        <tissue evidence="13">Liver</tissue>
    </source>
</reference>
<dbReference type="GO" id="GO:0000981">
    <property type="term" value="F:DNA-binding transcription factor activity, RNA polymerase II-specific"/>
    <property type="evidence" value="ECO:0007669"/>
    <property type="project" value="InterPro"/>
</dbReference>
<name>A0AAV7Q7K5_PLEWA</name>
<keyword evidence="6 9" id="KW-0371">Homeobox</keyword>
<dbReference type="EMBL" id="JANPWB010000010">
    <property type="protein sequence ID" value="KAJ1135594.1"/>
    <property type="molecule type" value="Genomic_DNA"/>
</dbReference>
<dbReference type="InterPro" id="IPR001356">
    <property type="entry name" value="HD"/>
</dbReference>
<keyword evidence="14" id="KW-1185">Reference proteome</keyword>
<proteinExistence type="inferred from homology"/>
<dbReference type="InterPro" id="IPR017970">
    <property type="entry name" value="Homeobox_CS"/>
</dbReference>
<organism evidence="13 14">
    <name type="scientific">Pleurodeles waltl</name>
    <name type="common">Iberian ribbed newt</name>
    <dbReference type="NCBI Taxonomy" id="8319"/>
    <lineage>
        <taxon>Eukaryota</taxon>
        <taxon>Metazoa</taxon>
        <taxon>Chordata</taxon>
        <taxon>Craniata</taxon>
        <taxon>Vertebrata</taxon>
        <taxon>Euteleostomi</taxon>
        <taxon>Amphibia</taxon>
        <taxon>Batrachia</taxon>
        <taxon>Caudata</taxon>
        <taxon>Salamandroidea</taxon>
        <taxon>Salamandridae</taxon>
        <taxon>Pleurodelinae</taxon>
        <taxon>Pleurodeles</taxon>
    </lineage>
</organism>
<evidence type="ECO:0000256" key="7">
    <source>
        <dbReference type="ARBA" id="ARBA00023163"/>
    </source>
</evidence>
<dbReference type="PANTHER" id="PTHR45804:SF6">
    <property type="entry name" value="HOMEOBOX PROTEIN HOX-B13"/>
    <property type="match status" value="1"/>
</dbReference>
<evidence type="ECO:0000259" key="12">
    <source>
        <dbReference type="PROSITE" id="PS50071"/>
    </source>
</evidence>
<dbReference type="InterPro" id="IPR009057">
    <property type="entry name" value="Homeodomain-like_sf"/>
</dbReference>
<evidence type="ECO:0000256" key="10">
    <source>
        <dbReference type="RuleBase" id="RU000682"/>
    </source>
</evidence>
<protein>
    <recommendedName>
        <fullName evidence="12">Homeobox domain-containing protein</fullName>
    </recommendedName>
</protein>
<feature type="domain" description="Homeobox" evidence="12">
    <location>
        <begin position="151"/>
        <end position="211"/>
    </location>
</feature>
<sequence>MDLPASSVDHGKPCAPSCHGSTAPALGCGYFGGGYYSCRVARAPLKACSLSGYPAEKYTDTSGGPEEVRPKEVAFYSGYGGPYQPVASYLDLSVVQTIGGGAGEPLPSDTFQHWGWNNQMCCPRDQSPAGSPWKSHFTDNGSHQPDGAPYRRDRKKRVPYSKSQLRELEKEYATNKFITKDRRRHISTATSLSERQITIWFQNRRVKEKKVISKMKPTSTTT</sequence>
<dbReference type="PANTHER" id="PTHR45804">
    <property type="entry name" value="SEGMENTATION PROTEIN FUSHI TARAZU-LIKE PROTEIN"/>
    <property type="match status" value="1"/>
</dbReference>
<dbReference type="GO" id="GO:0005634">
    <property type="term" value="C:nucleus"/>
    <property type="evidence" value="ECO:0007669"/>
    <property type="project" value="UniProtKB-SubCell"/>
</dbReference>
<dbReference type="InterPro" id="IPR051003">
    <property type="entry name" value="AP_axis_regulatory_Homeobox"/>
</dbReference>
<dbReference type="Gene3D" id="1.10.10.60">
    <property type="entry name" value="Homeodomain-like"/>
    <property type="match status" value="1"/>
</dbReference>
<keyword evidence="4" id="KW-0805">Transcription regulation</keyword>
<dbReference type="GO" id="GO:0003677">
    <property type="term" value="F:DNA binding"/>
    <property type="evidence" value="ECO:0007669"/>
    <property type="project" value="UniProtKB-UniRule"/>
</dbReference>
<evidence type="ECO:0000256" key="1">
    <source>
        <dbReference type="ARBA" id="ARBA00004123"/>
    </source>
</evidence>
<keyword evidence="3" id="KW-0217">Developmental protein</keyword>
<accession>A0AAV7Q7K5</accession>
<dbReference type="PROSITE" id="PS50071">
    <property type="entry name" value="HOMEOBOX_2"/>
    <property type="match status" value="1"/>
</dbReference>